<keyword evidence="2 3" id="KW-0802">TPR repeat</keyword>
<dbReference type="Proteomes" id="UP000265882">
    <property type="component" value="Unassembled WGS sequence"/>
</dbReference>
<keyword evidence="4" id="KW-0812">Transmembrane</keyword>
<feature type="transmembrane region" description="Helical" evidence="4">
    <location>
        <begin position="358"/>
        <end position="377"/>
    </location>
</feature>
<dbReference type="AlphaFoldDB" id="A0A3A4P364"/>
<feature type="transmembrane region" description="Helical" evidence="4">
    <location>
        <begin position="301"/>
        <end position="322"/>
    </location>
</feature>
<name>A0A3A4P364_ABYX5</name>
<organism evidence="5 6">
    <name type="scientific">Abyssobacteria bacterium (strain SURF_5)</name>
    <dbReference type="NCBI Taxonomy" id="2093360"/>
    <lineage>
        <taxon>Bacteria</taxon>
        <taxon>Pseudomonadati</taxon>
        <taxon>Candidatus Hydrogenedentota</taxon>
        <taxon>Candidatus Abyssobacteria</taxon>
    </lineage>
</organism>
<gene>
    <name evidence="5" type="ORF">C4520_03265</name>
</gene>
<dbReference type="PANTHER" id="PTHR44227:SF3">
    <property type="entry name" value="PROTEIN O-MANNOSYL-TRANSFERASE TMTC4"/>
    <property type="match status" value="1"/>
</dbReference>
<feature type="transmembrane region" description="Helical" evidence="4">
    <location>
        <begin position="103"/>
        <end position="124"/>
    </location>
</feature>
<dbReference type="InterPro" id="IPR052346">
    <property type="entry name" value="O-mannosyl-transferase_TMTC"/>
</dbReference>
<feature type="transmembrane region" description="Helical" evidence="4">
    <location>
        <begin position="263"/>
        <end position="281"/>
    </location>
</feature>
<dbReference type="InterPro" id="IPR019734">
    <property type="entry name" value="TPR_rpt"/>
</dbReference>
<feature type="repeat" description="TPR" evidence="3">
    <location>
        <begin position="504"/>
        <end position="537"/>
    </location>
</feature>
<feature type="transmembrane region" description="Helical" evidence="4">
    <location>
        <begin position="185"/>
        <end position="211"/>
    </location>
</feature>
<dbReference type="PANTHER" id="PTHR44227">
    <property type="match status" value="1"/>
</dbReference>
<sequence length="567" mass="64095">MNNNWKNLARTPESRNLRLRQVLPLVLLLVTALLAYSHNFSAEFVYDDYPFIVENPSIRTLSHPLRFFLDRESFSNKGEYVIYRPFAAISFALNYALNGYSPASYHAVNILLHAVCGLLVYLFFRQLFGHSVYAFFVSLLFLLHPVQTEAVSWISARGNSMFLAFLLLSLMCYRQWTADSEKKRVFYALALMFAAFSLLAKEMAVVLPVLILVHDFSVNRPEKAGEWRKRISALLPFAALSVLYILARHLVLGETKQMDYWGGSFWASSLTMIKAFAYYVRLMFMPRPLMVEYIVPIPQSLLQPTVMLSLLVLLTSALVWLISYRRIPAVGFGIAWFFGSLLPVSNIIPLQAILNERFLYLPSIGFCAALAAPLLIVSKVARPLAYKGMALALGLIAFGYGLLTFDRNSDWRDSLSLWTASVKASPLGTTSRYNLGLELYKRGQYDEAIEHLQIACRFQEHFPSAHGVLGNVYLAKGKWDAAIREYDIGLRQAPQDERMLHNLALAWFEKGSAHAENHENAQAVQCFLTALGYQPEFTPAKEKLQQLRGAVKSESAAKEKPVQGSRL</sequence>
<evidence type="ECO:0000256" key="3">
    <source>
        <dbReference type="PROSITE-ProRule" id="PRU00339"/>
    </source>
</evidence>
<evidence type="ECO:0000313" key="5">
    <source>
        <dbReference type="EMBL" id="RJP24876.1"/>
    </source>
</evidence>
<dbReference type="EMBL" id="QZKU01000029">
    <property type="protein sequence ID" value="RJP24876.1"/>
    <property type="molecule type" value="Genomic_DNA"/>
</dbReference>
<dbReference type="SUPFAM" id="SSF48452">
    <property type="entry name" value="TPR-like"/>
    <property type="match status" value="1"/>
</dbReference>
<dbReference type="InterPro" id="IPR011990">
    <property type="entry name" value="TPR-like_helical_dom_sf"/>
</dbReference>
<dbReference type="Pfam" id="PF13414">
    <property type="entry name" value="TPR_11"/>
    <property type="match status" value="1"/>
</dbReference>
<comment type="caution">
    <text evidence="5">The sequence shown here is derived from an EMBL/GenBank/DDBJ whole genome shotgun (WGS) entry which is preliminary data.</text>
</comment>
<keyword evidence="4" id="KW-1133">Transmembrane helix</keyword>
<feature type="transmembrane region" description="Helical" evidence="4">
    <location>
        <begin position="131"/>
        <end position="147"/>
    </location>
</feature>
<evidence type="ECO:0000256" key="2">
    <source>
        <dbReference type="ARBA" id="ARBA00022803"/>
    </source>
</evidence>
<feature type="transmembrane region" description="Helical" evidence="4">
    <location>
        <begin position="231"/>
        <end position="251"/>
    </location>
</feature>
<evidence type="ECO:0000256" key="4">
    <source>
        <dbReference type="SAM" id="Phobius"/>
    </source>
</evidence>
<evidence type="ECO:0000313" key="6">
    <source>
        <dbReference type="Proteomes" id="UP000265882"/>
    </source>
</evidence>
<feature type="repeat" description="TPR" evidence="3">
    <location>
        <begin position="463"/>
        <end position="496"/>
    </location>
</feature>
<feature type="repeat" description="TPR" evidence="3">
    <location>
        <begin position="429"/>
        <end position="462"/>
    </location>
</feature>
<feature type="transmembrane region" description="Helical" evidence="4">
    <location>
        <begin position="329"/>
        <end position="352"/>
    </location>
</feature>
<dbReference type="PROSITE" id="PS50005">
    <property type="entry name" value="TPR"/>
    <property type="match status" value="3"/>
</dbReference>
<protein>
    <submittedName>
        <fullName evidence="5">Tetratricopeptide repeat protein</fullName>
    </submittedName>
</protein>
<accession>A0A3A4P364</accession>
<feature type="transmembrane region" description="Helical" evidence="4">
    <location>
        <begin position="384"/>
        <end position="403"/>
    </location>
</feature>
<dbReference type="Gene3D" id="1.25.40.10">
    <property type="entry name" value="Tetratricopeptide repeat domain"/>
    <property type="match status" value="1"/>
</dbReference>
<keyword evidence="1" id="KW-0677">Repeat</keyword>
<reference evidence="5 6" key="1">
    <citation type="journal article" date="2017" name="ISME J.">
        <title>Energy and carbon metabolisms in a deep terrestrial subsurface fluid microbial community.</title>
        <authorList>
            <person name="Momper L."/>
            <person name="Jungbluth S.P."/>
            <person name="Lee M.D."/>
            <person name="Amend J.P."/>
        </authorList>
    </citation>
    <scope>NUCLEOTIDE SEQUENCE [LARGE SCALE GENOMIC DNA]</scope>
    <source>
        <strain evidence="5">SURF_5</strain>
    </source>
</reference>
<feature type="transmembrane region" description="Helical" evidence="4">
    <location>
        <begin position="153"/>
        <end position="173"/>
    </location>
</feature>
<evidence type="ECO:0000256" key="1">
    <source>
        <dbReference type="ARBA" id="ARBA00022737"/>
    </source>
</evidence>
<proteinExistence type="predicted"/>
<keyword evidence="4" id="KW-0472">Membrane</keyword>
<dbReference type="SMART" id="SM00028">
    <property type="entry name" value="TPR"/>
    <property type="match status" value="3"/>
</dbReference>